<evidence type="ECO:0000313" key="2">
    <source>
        <dbReference type="Proteomes" id="UP001162131"/>
    </source>
</evidence>
<gene>
    <name evidence="1" type="ORF">BSTOLATCC_MIC39645</name>
</gene>
<evidence type="ECO:0000313" key="1">
    <source>
        <dbReference type="EMBL" id="CAG9325862.1"/>
    </source>
</evidence>
<protein>
    <submittedName>
        <fullName evidence="1">Uncharacterized protein</fullName>
    </submittedName>
</protein>
<accession>A0AAU9JNL9</accession>
<reference evidence="1" key="1">
    <citation type="submission" date="2021-09" db="EMBL/GenBank/DDBJ databases">
        <authorList>
            <consortium name="AG Swart"/>
            <person name="Singh M."/>
            <person name="Singh A."/>
            <person name="Seah K."/>
            <person name="Emmerich C."/>
        </authorList>
    </citation>
    <scope>NUCLEOTIDE SEQUENCE</scope>
    <source>
        <strain evidence="1">ATCC30299</strain>
    </source>
</reference>
<dbReference type="EMBL" id="CAJZBQ010000039">
    <property type="protein sequence ID" value="CAG9325862.1"/>
    <property type="molecule type" value="Genomic_DNA"/>
</dbReference>
<organism evidence="1 2">
    <name type="scientific">Blepharisma stoltei</name>
    <dbReference type="NCBI Taxonomy" id="1481888"/>
    <lineage>
        <taxon>Eukaryota</taxon>
        <taxon>Sar</taxon>
        <taxon>Alveolata</taxon>
        <taxon>Ciliophora</taxon>
        <taxon>Postciliodesmatophora</taxon>
        <taxon>Heterotrichea</taxon>
        <taxon>Heterotrichida</taxon>
        <taxon>Blepharismidae</taxon>
        <taxon>Blepharisma</taxon>
    </lineage>
</organism>
<dbReference type="Proteomes" id="UP001162131">
    <property type="component" value="Unassembled WGS sequence"/>
</dbReference>
<name>A0AAU9JNL9_9CILI</name>
<sequence>MSRKSIFFTLLFENIKMKFVSILFFIHIVTTSALSIGSHDSFLDPGRITWPKENWVNNPIEVSKTNVGSVVSITISFRPSTSLSSSIIEVIFPSTFITRSLIINSSSLIANTDTSVYYSGLKLPTTVGAHGPIGVVSRSSQTGQIYDINYIFGFIATSPIATTDDSLLISTVSGYHTPAVKSTDGLYFIFTLTINLWKHDIIEIIPDDNWTPSSTVRCNSQDIPGIKNVIYGPNSDNKLPCALAEKSSSITGPKYKAGQSGKNSIYIYGISQDVFLKDGSLPVIIRVSTFTLPGYTRLATQESWSINIWRWGTNTLIAQYTALIGPVSTGAGAIKLSSWAPVSSILASDIPAGATIFTKVTFTNPHEVPSGGKCIINFSNVDIKTPSWWSDLDGSNSQNSLCYLTTYIEGASCTIDSKTQVTIKFSIGKPSGEMSIALLTTFSTAAKINSITTYTSSLYKIDALSSGVFWKLSSSNFLLSKFQYHAYKSAVSNKYPSIGYNTTWSSGDLIGADQSKDLYWAIKSHAGVAWTESTLIKVYLPMSTSLALTESYIDSSNVYDLIDLFTAQQYLSSHTSATYTLSIKTNSIIIYYPSALLAGHYLVFSYSGNSALPYVQSNLGTFYECWAKVTTGTQTEIGSSVFSAFTTDYLGVGLATLPLCSDNNAIGIPILITFIAKIMAIDFTSESNLFAVEIEIFNGGKLGLNINDGDLIPISSSVNGTYASLTVSSSGSSIIKVRGLGVVSPSTSTIKTFIATGDITSLPSFQSVMTVYYTRLSDPTLHYVLYKSTSGSIALGGSSHLFDASSASTSSSWTVSEIGGLLITGATLTTPTSSGDYIGINLPYGFSISSDPIFQINNSPMSSLYYASSYTNYNSVGFILGTASTSFFNTPTTISLTNIRAPYNSGSFSFNIFSATTVGGACNLADATLTNTVNPGIINNYDISCSPKEIYTRGPDSADTEMTISVKTIHDIPGNGKIDIALDSNWQYFDNNCEVEGLDDYDDTTKVNCAISGTSLEITGFSNFIAGEIIINILHTFPPSSGSTANCVSSIATYGLWNTPIDTASSLSQQISLISSSLPGTCYGLSAIAYPNFAGAKDVDIFLTFSFTKPLPWNTIIYISPGFSTWTQQGDIKDYCWSNIDYLSCNINNGKIELILSKKLDEYYTVQIYLDSALDLPINAGVTSNGWQISSSWNSVTITSDSLPGIPFKVEPSINAQISIWGISVNDRKNTGETTSYSFNFSSEVAVEIGDYFVIQFPRDFDAYIGDAVQSLPDCFPDDWFLDCSSSLLGKVVCRVDHWYLIVDEISYRVAENKYIDLTVNSVKNPSAGVTGYFSILQYNELEAIKAFIGTKKTVSISAAPNLVTFKGVSTENTELSTDRASYFFDWYATGIYDSDYVFYITFPPQYNLKLNLNRAVGCIPSYFDDSNNPIAGMAWNNDGSCTVSGSSVFMLIAPGVSKEFQSQSRIRLNIYDINNPEWGLQRFDDLWDIQDPSSFGWYSLFSEKFEVSILNTKTHLVSSRSYGVLHSGFLGYSLNSYLIDINGYDPKTIANKVQIIPGTQSKDIPIYLASNWPLRSKSLKIMPKTNENYPDNGKLSYTSIHHNWIMWQMVSKIYFRVAADISIDNGIYCIDWDIKEITQEKVDNPIYSAPLSFLVEVCSQENSLVSINVADIPKLYMGTTSIPIAISLEYAPANDLMIKLNTDSQEISIYPSTLSFLPDIDILYFQIEVSPSYSQGVNYPKVSFTLEGTDFSAYSTPSAKTVRVIEMAISTPQAKISLESDIVSGTEVVITANSLENGVVYWYLSCSGSIIPTFQELYNLTSDLVIPNSQATLQDKLDKEYAATETDYDPKKDPDISSFFRRKHSEHCSTFWASSQVLYSKVPILINLSFLMAGTSYTFATYLDNRLSSNFSSYIPTIESFTTKPLPVMQAFSVNFPGGISTTNTEPIRYILGKNMGINPDWLISAGVKTASSRRLQSEGTTSFIYYVLCDRSKSFYDSAKIIANFNSIQATNELASLVGINPTYSWNGVSLGVSPLWTENPILAGITYTQVTFIATQTQDGIICVSCTSSEISKATYAWQVIDSLDGNSASAHGNCINSTAEINSTLTVSSLNPSTNYTCHFTACNDYPLWPACIEAENGIPLANLTVATLSVELYDFGNFMQVSFSLILIIN</sequence>
<proteinExistence type="predicted"/>
<comment type="caution">
    <text evidence="1">The sequence shown here is derived from an EMBL/GenBank/DDBJ whole genome shotgun (WGS) entry which is preliminary data.</text>
</comment>
<keyword evidence="2" id="KW-1185">Reference proteome</keyword>